<dbReference type="GO" id="GO:0004781">
    <property type="term" value="F:sulfate adenylyltransferase (ATP) activity"/>
    <property type="evidence" value="ECO:0007669"/>
    <property type="project" value="UniProtKB-EC"/>
</dbReference>
<evidence type="ECO:0000256" key="1">
    <source>
        <dbReference type="ARBA" id="ARBA00012391"/>
    </source>
</evidence>
<name>A0A2N3I7B1_9BACT</name>
<dbReference type="SUPFAM" id="SSF52540">
    <property type="entry name" value="P-loop containing nucleoside triphosphate hydrolases"/>
    <property type="match status" value="1"/>
</dbReference>
<dbReference type="InterPro" id="IPR054696">
    <property type="entry name" value="GTP-eEF1A_C"/>
</dbReference>
<reference evidence="8 9" key="1">
    <citation type="submission" date="2017-06" db="EMBL/GenBank/DDBJ databases">
        <title>Raineya orbicola gen. nov., sp. nov. a slightly thermophilic bacterium of the phylum Bacteroidetes and the description of Raineyaceae fam. nov.</title>
        <authorList>
            <person name="Albuquerque L."/>
            <person name="Polonia A.R.M."/>
            <person name="Barroso C."/>
            <person name="Froufe H.J.C."/>
            <person name="Lage O."/>
            <person name="Lobo-Da-Cunha A."/>
            <person name="Egas C."/>
            <person name="Da Costa M.S."/>
        </authorList>
    </citation>
    <scope>NUCLEOTIDE SEQUENCE [LARGE SCALE GENOMIC DNA]</scope>
    <source>
        <strain evidence="8 9">SPSPC-11</strain>
    </source>
</reference>
<evidence type="ECO:0000256" key="2">
    <source>
        <dbReference type="ARBA" id="ARBA00022679"/>
    </source>
</evidence>
<dbReference type="EC" id="2.7.7.4" evidence="1"/>
<dbReference type="Proteomes" id="UP000233387">
    <property type="component" value="Unassembled WGS sequence"/>
</dbReference>
<dbReference type="GO" id="GO:0005524">
    <property type="term" value="F:ATP binding"/>
    <property type="evidence" value="ECO:0007669"/>
    <property type="project" value="UniProtKB-KW"/>
</dbReference>
<sequence>MDILRFLTAGSVDDGKSTLIGRLLYDTHNLLQDQLEAIRWASRNKDFLDLSLITDGLKAEREQGITIDVAYKYFQTARRKFIIADCPGHLQYTRNMITGATHSQLALILVDARKGIQEQTKRHTAICTKFGVQHLVLCVNKMDLVGFSESVFQEICAEYESFVEHLPVKTINFLPISAFLGDNVAEHSQNMSWYKGKTLLEILENENFPENISEQKRFQLQFVLRPHQDYRGFAGTMLSGTFRKGDKVKIFPSKAITYISHIEFSGKEITEAKAGQAVTLLLQDEVPFSRGDMLVGGEEHFSEQLNIKVLLAWLDDTQTLQVGKKYFLQKGSKLVKCVVKAIPRKFNIHTANYETWDNFLHVNEIAEVHLRLAEPLHFDNFYQNAPNGNFILIDEQSNQTTAAGVFEQYLEV</sequence>
<dbReference type="InterPro" id="IPR050100">
    <property type="entry name" value="TRAFAC_GTPase_members"/>
</dbReference>
<dbReference type="InterPro" id="IPR009001">
    <property type="entry name" value="Transl_elong_EF1A/Init_IF2_C"/>
</dbReference>
<dbReference type="PROSITE" id="PS51722">
    <property type="entry name" value="G_TR_2"/>
    <property type="match status" value="1"/>
</dbReference>
<dbReference type="GO" id="GO:0005525">
    <property type="term" value="F:GTP binding"/>
    <property type="evidence" value="ECO:0007669"/>
    <property type="project" value="UniProtKB-KW"/>
</dbReference>
<dbReference type="SUPFAM" id="SSF50465">
    <property type="entry name" value="EF-Tu/eEF-1alpha/eIF2-gamma C-terminal domain"/>
    <property type="match status" value="1"/>
</dbReference>
<dbReference type="CDD" id="cd04095">
    <property type="entry name" value="CysN_NoDQ_III"/>
    <property type="match status" value="1"/>
</dbReference>
<dbReference type="AlphaFoldDB" id="A0A2N3I7B1"/>
<dbReference type="InterPro" id="IPR041757">
    <property type="entry name" value="CysN_GTP-bd"/>
</dbReference>
<dbReference type="Gene3D" id="3.40.50.300">
    <property type="entry name" value="P-loop containing nucleotide triphosphate hydrolases"/>
    <property type="match status" value="1"/>
</dbReference>
<dbReference type="InterPro" id="IPR044138">
    <property type="entry name" value="CysN_II"/>
</dbReference>
<gene>
    <name evidence="8" type="ORF">Rain11_2455</name>
</gene>
<dbReference type="RefSeq" id="WP_101359714.1">
    <property type="nucleotide sequence ID" value="NZ_NKXO01000052.1"/>
</dbReference>
<evidence type="ECO:0000256" key="4">
    <source>
        <dbReference type="ARBA" id="ARBA00022741"/>
    </source>
</evidence>
<evidence type="ECO:0000313" key="9">
    <source>
        <dbReference type="Proteomes" id="UP000233387"/>
    </source>
</evidence>
<dbReference type="Pfam" id="PF00009">
    <property type="entry name" value="GTP_EFTU"/>
    <property type="match status" value="1"/>
</dbReference>
<keyword evidence="3 8" id="KW-0548">Nucleotidyltransferase</keyword>
<dbReference type="GO" id="GO:0006790">
    <property type="term" value="P:sulfur compound metabolic process"/>
    <property type="evidence" value="ECO:0007669"/>
    <property type="project" value="InterPro"/>
</dbReference>
<keyword evidence="2 8" id="KW-0808">Transferase</keyword>
<dbReference type="SUPFAM" id="SSF50447">
    <property type="entry name" value="Translation proteins"/>
    <property type="match status" value="1"/>
</dbReference>
<dbReference type="Gene3D" id="2.40.30.10">
    <property type="entry name" value="Translation factors"/>
    <property type="match status" value="2"/>
</dbReference>
<dbReference type="InterPro" id="IPR000795">
    <property type="entry name" value="T_Tr_GTP-bd_dom"/>
</dbReference>
<organism evidence="8 9">
    <name type="scientific">Raineya orbicola</name>
    <dbReference type="NCBI Taxonomy" id="2016530"/>
    <lineage>
        <taxon>Bacteria</taxon>
        <taxon>Pseudomonadati</taxon>
        <taxon>Bacteroidota</taxon>
        <taxon>Cytophagia</taxon>
        <taxon>Cytophagales</taxon>
        <taxon>Raineyaceae</taxon>
        <taxon>Raineya</taxon>
    </lineage>
</organism>
<dbReference type="GO" id="GO:0003924">
    <property type="term" value="F:GTPase activity"/>
    <property type="evidence" value="ECO:0007669"/>
    <property type="project" value="InterPro"/>
</dbReference>
<dbReference type="PANTHER" id="PTHR23115">
    <property type="entry name" value="TRANSLATION FACTOR"/>
    <property type="match status" value="1"/>
</dbReference>
<dbReference type="PROSITE" id="PS00301">
    <property type="entry name" value="G_TR_1"/>
    <property type="match status" value="1"/>
</dbReference>
<dbReference type="InterPro" id="IPR011779">
    <property type="entry name" value="SO4_adenylTrfase_lsu"/>
</dbReference>
<keyword evidence="4" id="KW-0547">Nucleotide-binding</keyword>
<evidence type="ECO:0000256" key="3">
    <source>
        <dbReference type="ARBA" id="ARBA00022695"/>
    </source>
</evidence>
<dbReference type="InterPro" id="IPR031157">
    <property type="entry name" value="G_TR_CS"/>
</dbReference>
<evidence type="ECO:0000256" key="5">
    <source>
        <dbReference type="ARBA" id="ARBA00022840"/>
    </source>
</evidence>
<keyword evidence="6" id="KW-0342">GTP-binding</keyword>
<keyword evidence="9" id="KW-1185">Reference proteome</keyword>
<dbReference type="InterPro" id="IPR027417">
    <property type="entry name" value="P-loop_NTPase"/>
</dbReference>
<dbReference type="InterPro" id="IPR009000">
    <property type="entry name" value="Transl_B-barrel_sf"/>
</dbReference>
<feature type="domain" description="Tr-type G" evidence="7">
    <location>
        <begin position="1"/>
        <end position="210"/>
    </location>
</feature>
<evidence type="ECO:0000259" key="7">
    <source>
        <dbReference type="PROSITE" id="PS51722"/>
    </source>
</evidence>
<evidence type="ECO:0000256" key="6">
    <source>
        <dbReference type="ARBA" id="ARBA00023134"/>
    </source>
</evidence>
<dbReference type="InterPro" id="IPR044139">
    <property type="entry name" value="CysN_NoDQ_III"/>
</dbReference>
<dbReference type="OrthoDB" id="9804504at2"/>
<accession>A0A2N3I7B1</accession>
<evidence type="ECO:0000313" key="8">
    <source>
        <dbReference type="EMBL" id="PKQ66187.1"/>
    </source>
</evidence>
<proteinExistence type="predicted"/>
<dbReference type="FunFam" id="3.40.50.300:FF:000119">
    <property type="entry name" value="Sulfate adenylyltransferase subunit 1"/>
    <property type="match status" value="1"/>
</dbReference>
<protein>
    <recommendedName>
        <fullName evidence="1">sulfate adenylyltransferase</fullName>
        <ecNumber evidence="1">2.7.7.4</ecNumber>
    </recommendedName>
</protein>
<dbReference type="NCBIfam" id="TIGR02034">
    <property type="entry name" value="CysN"/>
    <property type="match status" value="1"/>
</dbReference>
<dbReference type="Pfam" id="PF22594">
    <property type="entry name" value="GTP-eEF1A_C"/>
    <property type="match status" value="1"/>
</dbReference>
<dbReference type="CDD" id="cd04166">
    <property type="entry name" value="CysN_ATPS"/>
    <property type="match status" value="1"/>
</dbReference>
<dbReference type="EMBL" id="NKXO01000052">
    <property type="protein sequence ID" value="PKQ66187.1"/>
    <property type="molecule type" value="Genomic_DNA"/>
</dbReference>
<comment type="caution">
    <text evidence="8">The sequence shown here is derived from an EMBL/GenBank/DDBJ whole genome shotgun (WGS) entry which is preliminary data.</text>
</comment>
<dbReference type="CDD" id="cd03695">
    <property type="entry name" value="CysN_NodQ_II"/>
    <property type="match status" value="1"/>
</dbReference>
<keyword evidence="5" id="KW-0067">ATP-binding</keyword>
<dbReference type="PRINTS" id="PR00315">
    <property type="entry name" value="ELONGATNFCT"/>
</dbReference>